<accession>H0EY01</accession>
<dbReference type="EMBL" id="AGUE01000237">
    <property type="protein sequence ID" value="EHK96563.1"/>
    <property type="molecule type" value="Genomic_DNA"/>
</dbReference>
<dbReference type="HOGENOM" id="CLU_262557_0_0_1"/>
<dbReference type="InParanoid" id="H0EY01"/>
<dbReference type="OrthoDB" id="10280359at2759"/>
<sequence length="1287" mass="145300">MRGYDEGQAYEEDTSQLAEHGSCDCGASRSFDTENDISEYHARREPIEGLNHLSYLSALKYWIYTVYSGENVDPSNTFNQLHESLKFISTIDPSSLREEGHGSWSPPSPLSVLPLNQQERDMIDWAASMLHGYDHATPGFERVLEILLRGQNGRRTHEESGVFVRFLASGDAISPEAREFLEGVDVKVWIGKEVGELMRQDEGSRRRTEKVLSMLREYEEGRERRRAEDESSAKRDIEEVSDKQPESSKPLIHLPVTISDMPFKLLLSPEEKLRLAKALVAEGFTSLTGEVKAVRLLLTWAQQVSERRDWPTNAQEIHSVALAKGLLRSSIPTRRAIAGELQMWVYHTRKEIAETSKSKSKSEVRETVTAERQSVHLPIAASPEYVIPKSTPEEDVELAKYLVKEGFTGKNMENCVPEHREERPLLLWATRALGAVWCHDGSDQAKNSEALATKIIGNSIEGNDENAEIRRKLKEWIEKTLLAAPESATVPEENEVGVAWEEDEDADVIIRERRCKAGFIQERVPFTDIFAAHIAWLQKERPRWKADSNSPNQQSERNSKKPIRDAECARSILFNVPDYRCRGFPAYMRHSMVARQILSKEESVPVRQKEEYLKKWIRRILRDDELIERSELFHEDVLRHACRMLNRRGGFDWGQDVLTAVGHYVTYARDDRGFEVWGEEFNFDSSDPDQVEWELQQEQGFGLKSQRFIEHVEKANEDPRVKVRRNLLPTWNPKTMRWGFVDETPVSYSYWLAVESWDRKGDQPDPADYPTEKRHSEQGRPEASNSFPTFLPLTTDPKDTSTLSEDELDELAKTLLKQGFTDHTGEEKAAAKILEWARQVTGRGEWPADNREKDGVVMGWKFLHGDWSKLEDRIKAARLIGEFVEDRLGSEVVKKAVETRSAASPNTVTSTNDNEIRVEVNEVASPISETTETAPQTKTPTEDAPWARKTLSSAPNLNSLSDLKQAIKDIIRARDILMKELDIPFKRAENAQSKEGRVSAEALERFSAWLKEVTNDKKLIESSYVVEEILREFSSSEVGLGNLKALMENPMAIFGGFSHEGDGNAESTDFEATAPQSENAPRKSIYTMDVSGEPFRGSGSSAEELLGYEDEEDDDTETASQVTPDEDTDMEGDGNSYVGFGTQAESAKEWLDKEGMLAEDWESTFKDPITRKIAGELEAKYAGADESNEAAREAEIDRAVAASEERKMNATASEETKDTATTSEQTEVNSKIDKKSPATDKRKVVLPPPGSCEDAMDEETPSVASQEHQAGTYTPPPASCEEVADEK</sequence>
<reference evidence="2 3" key="1">
    <citation type="journal article" date="2012" name="Eukaryot. Cell">
        <title>Genome sequence of the fungus Glarea lozoyensis: the first genome sequence of a species from the Helotiaceae family.</title>
        <authorList>
            <person name="Youssar L."/>
            <person name="Gruening B.A."/>
            <person name="Erxleben A."/>
            <person name="Guenther S."/>
            <person name="Huettel W."/>
        </authorList>
    </citation>
    <scope>NUCLEOTIDE SEQUENCE [LARGE SCALE GENOMIC DNA]</scope>
    <source>
        <strain evidence="3">ATCC 74030 / MF5533</strain>
    </source>
</reference>
<evidence type="ECO:0000313" key="3">
    <source>
        <dbReference type="Proteomes" id="UP000005446"/>
    </source>
</evidence>
<feature type="compositionally biased region" description="Polar residues" evidence="1">
    <location>
        <begin position="1219"/>
        <end position="1229"/>
    </location>
</feature>
<evidence type="ECO:0000256" key="1">
    <source>
        <dbReference type="SAM" id="MobiDB-lite"/>
    </source>
</evidence>
<feature type="compositionally biased region" description="Acidic residues" evidence="1">
    <location>
        <begin position="1107"/>
        <end position="1117"/>
    </location>
</feature>
<feature type="region of interest" description="Disordered" evidence="1">
    <location>
        <begin position="222"/>
        <end position="248"/>
    </location>
</feature>
<feature type="region of interest" description="Disordered" evidence="1">
    <location>
        <begin position="759"/>
        <end position="801"/>
    </location>
</feature>
<feature type="compositionally biased region" description="Basic and acidic residues" evidence="1">
    <location>
        <begin position="770"/>
        <end position="780"/>
    </location>
</feature>
<protein>
    <submittedName>
        <fullName evidence="2">Uncharacterized protein</fullName>
    </submittedName>
</protein>
<name>H0EY01_GLAL7</name>
<feature type="region of interest" description="Disordered" evidence="1">
    <location>
        <begin position="543"/>
        <end position="563"/>
    </location>
</feature>
<keyword evidence="3" id="KW-1185">Reference proteome</keyword>
<feature type="region of interest" description="Disordered" evidence="1">
    <location>
        <begin position="1057"/>
        <end position="1082"/>
    </location>
</feature>
<dbReference type="Proteomes" id="UP000005446">
    <property type="component" value="Unassembled WGS sequence"/>
</dbReference>
<feature type="compositionally biased region" description="Basic and acidic residues" evidence="1">
    <location>
        <begin position="1189"/>
        <end position="1218"/>
    </location>
</feature>
<feature type="compositionally biased region" description="Basic and acidic residues" evidence="1">
    <location>
        <begin position="222"/>
        <end position="246"/>
    </location>
</feature>
<feature type="region of interest" description="Disordered" evidence="1">
    <location>
        <begin position="1181"/>
        <end position="1287"/>
    </location>
</feature>
<proteinExistence type="predicted"/>
<organism evidence="2 3">
    <name type="scientific">Glarea lozoyensis (strain ATCC 74030 / MF5533)</name>
    <dbReference type="NCBI Taxonomy" id="1104152"/>
    <lineage>
        <taxon>Eukaryota</taxon>
        <taxon>Fungi</taxon>
        <taxon>Dikarya</taxon>
        <taxon>Ascomycota</taxon>
        <taxon>Pezizomycotina</taxon>
        <taxon>Leotiomycetes</taxon>
        <taxon>Helotiales</taxon>
        <taxon>Helotiaceae</taxon>
        <taxon>Glarea</taxon>
    </lineage>
</organism>
<feature type="compositionally biased region" description="Basic and acidic residues" evidence="1">
    <location>
        <begin position="1230"/>
        <end position="1243"/>
    </location>
</feature>
<feature type="region of interest" description="Disordered" evidence="1">
    <location>
        <begin position="1107"/>
        <end position="1140"/>
    </location>
</feature>
<gene>
    <name evidence="2" type="ORF">M7I_7696</name>
</gene>
<feature type="region of interest" description="Disordered" evidence="1">
    <location>
        <begin position="1"/>
        <end position="24"/>
    </location>
</feature>
<comment type="caution">
    <text evidence="2">The sequence shown here is derived from an EMBL/GenBank/DDBJ whole genome shotgun (WGS) entry which is preliminary data.</text>
</comment>
<feature type="compositionally biased region" description="Polar residues" evidence="1">
    <location>
        <begin position="1262"/>
        <end position="1272"/>
    </location>
</feature>
<feature type="compositionally biased region" description="Polar residues" evidence="1">
    <location>
        <begin position="547"/>
        <end position="556"/>
    </location>
</feature>
<evidence type="ECO:0000313" key="2">
    <source>
        <dbReference type="EMBL" id="EHK96563.1"/>
    </source>
</evidence>